<gene>
    <name evidence="2" type="ORF">NSK11_contig00174-0008</name>
</gene>
<dbReference type="Proteomes" id="UP000037179">
    <property type="component" value="Unassembled WGS sequence"/>
</dbReference>
<evidence type="ECO:0000313" key="2">
    <source>
        <dbReference type="EMBL" id="GAP32697.1"/>
    </source>
</evidence>
<reference evidence="3" key="1">
    <citation type="submission" date="2015-07" db="EMBL/GenBank/DDBJ databases">
        <title>Nocardia seriolae U-1 whole genome shotgun sequence.</title>
        <authorList>
            <person name="Imajoh M."/>
            <person name="Fukumoto Y."/>
            <person name="Sukeda M."/>
            <person name="Yamane J."/>
            <person name="Yamasaki K."/>
            <person name="Shimizu M."/>
            <person name="Ohnishi K."/>
            <person name="Oshima S."/>
        </authorList>
    </citation>
    <scope>NUCLEOTIDE SEQUENCE [LARGE SCALE GENOMIC DNA]</scope>
    <source>
        <strain evidence="3">U-1</strain>
    </source>
</reference>
<dbReference type="EMBL" id="BBYQ01000174">
    <property type="protein sequence ID" value="GAP32697.1"/>
    <property type="molecule type" value="Genomic_DNA"/>
</dbReference>
<feature type="domain" description="GmrSD restriction endonucleases C-terminal" evidence="1">
    <location>
        <begin position="116"/>
        <end position="256"/>
    </location>
</feature>
<organism evidence="2 3">
    <name type="scientific">Nocardia seriolae</name>
    <dbReference type="NCBI Taxonomy" id="37332"/>
    <lineage>
        <taxon>Bacteria</taxon>
        <taxon>Bacillati</taxon>
        <taxon>Actinomycetota</taxon>
        <taxon>Actinomycetes</taxon>
        <taxon>Mycobacteriales</taxon>
        <taxon>Nocardiaceae</taxon>
        <taxon>Nocardia</taxon>
    </lineage>
</organism>
<accession>A0A0B8NR47</accession>
<dbReference type="GeneID" id="93373797"/>
<reference evidence="2 3" key="2">
    <citation type="journal article" date="2016" name="Genome Announc.">
        <title>Draft Genome Sequence of Erythromycin- and Oxytetracycline-Sensitive Nocardia seriolae Strain U-1 (NBRC 110359).</title>
        <authorList>
            <person name="Imajoh M."/>
            <person name="Sukeda M."/>
            <person name="Shimizu M."/>
            <person name="Yamane J."/>
            <person name="Ohnishi K."/>
            <person name="Oshima S."/>
        </authorList>
    </citation>
    <scope>NUCLEOTIDE SEQUENCE [LARGE SCALE GENOMIC DNA]</scope>
    <source>
        <strain evidence="2 3">U-1</strain>
    </source>
</reference>
<dbReference type="PANTHER" id="PTHR24094:SF15">
    <property type="entry name" value="AMP-DEPENDENT SYNTHETASE_LIGASE DOMAIN-CONTAINING PROTEIN-RELATED"/>
    <property type="match status" value="1"/>
</dbReference>
<comment type="caution">
    <text evidence="2">The sequence shown here is derived from an EMBL/GenBank/DDBJ whole genome shotgun (WGS) entry which is preliminary data.</text>
</comment>
<evidence type="ECO:0000313" key="3">
    <source>
        <dbReference type="Proteomes" id="UP000037179"/>
    </source>
</evidence>
<protein>
    <submittedName>
        <fullName evidence="2">Lipoprotein</fullName>
    </submittedName>
</protein>
<keyword evidence="2" id="KW-0449">Lipoprotein</keyword>
<dbReference type="InterPro" id="IPR011089">
    <property type="entry name" value="GmrSD_C"/>
</dbReference>
<dbReference type="PROSITE" id="PS51257">
    <property type="entry name" value="PROKAR_LIPOPROTEIN"/>
    <property type="match status" value="1"/>
</dbReference>
<dbReference type="AlphaFoldDB" id="A0A0B8NR47"/>
<dbReference type="PANTHER" id="PTHR24094">
    <property type="entry name" value="SECRETED PROTEIN"/>
    <property type="match status" value="1"/>
</dbReference>
<dbReference type="Pfam" id="PF07510">
    <property type="entry name" value="GmrSD_C"/>
    <property type="match status" value="1"/>
</dbReference>
<keyword evidence="3" id="KW-1185">Reference proteome</keyword>
<dbReference type="RefSeq" id="WP_081986271.1">
    <property type="nucleotide sequence ID" value="NZ_AP017900.1"/>
</dbReference>
<proteinExistence type="predicted"/>
<evidence type="ECO:0000259" key="1">
    <source>
        <dbReference type="Pfam" id="PF07510"/>
    </source>
</evidence>
<sequence length="262" mass="27959">MRSTDHRPARAALRTRPPGATALLLGAFILVACTSHGLTVDTATPIESTTVAGQTLPRSAALLFSEAVALSPSDARAVLETLPVKGRAPKTGYARNQFGDNWTDDVDVAGGHNGCDTRNDILGRDLADPAFQADTNHCVVLSGTLADPYTGQTIDFVRGKSTSNAIQIDHAVALSDAWQKGAQQLTPRERANLANDPRNLLAVDGPANQQKSASDAASWLPPNESFRCTYVVKQIEVKAAYSLWVTQAEKDAMIRVLDTCAH</sequence>
<name>A0A0B8NR47_9NOCA</name>